<sequence>MFADGALVFRGPVQDGSQVVGIGDAIFIMAVQQFLLLDVAETVLAVEHVLLAAAATVSTTGVSLAISAAGAKPAFTGGASLFPSLG</sequence>
<dbReference type="EMBL" id="CP013200">
    <property type="protein sequence ID" value="ALO66001.1"/>
    <property type="molecule type" value="Genomic_DNA"/>
</dbReference>
<dbReference type="Proteomes" id="UP000059574">
    <property type="component" value="Chromosome"/>
</dbReference>
<protein>
    <submittedName>
        <fullName evidence="1">Uncharacterized protein</fullName>
    </submittedName>
</protein>
<reference evidence="2" key="1">
    <citation type="submission" date="2015-11" db="EMBL/GenBank/DDBJ databases">
        <authorList>
            <person name="Kumar R."/>
            <person name="Singh D."/>
            <person name="Swarnkar M.K."/>
            <person name="Singh A.K."/>
            <person name="Kumar S."/>
        </authorList>
    </citation>
    <scope>NUCLEOTIDE SEQUENCE [LARGE SCALE GENOMIC DNA]</scope>
    <source>
        <strain evidence="2">ERGS4:06</strain>
    </source>
</reference>
<name>A0A0S2LXF0_9MICC</name>
<evidence type="ECO:0000313" key="1">
    <source>
        <dbReference type="EMBL" id="ALO66001.1"/>
    </source>
</evidence>
<reference evidence="1 2" key="2">
    <citation type="journal article" date="2016" name="J. Biotechnol.">
        <title>Complete genome sequence of Arthrobacter alpinus ERGS4:06, a yellow pigmented bacterium tolerant to cold and radiations isolated from Sikkim Himalaya.</title>
        <authorList>
            <person name="Kumar R."/>
            <person name="Singh D."/>
            <person name="Swarnkar M.K."/>
            <person name="Singh A.K."/>
            <person name="Kumar S."/>
        </authorList>
    </citation>
    <scope>NUCLEOTIDE SEQUENCE [LARGE SCALE GENOMIC DNA]</scope>
    <source>
        <strain evidence="1 2">ERGS4:06</strain>
    </source>
</reference>
<dbReference type="AlphaFoldDB" id="A0A0S2LXF0"/>
<accession>A0A0S2LXF0</accession>
<proteinExistence type="predicted"/>
<evidence type="ECO:0000313" key="2">
    <source>
        <dbReference type="Proteomes" id="UP000059574"/>
    </source>
</evidence>
<gene>
    <name evidence="1" type="ORF">AS189_05205</name>
</gene>
<organism evidence="1 2">
    <name type="scientific">Arthrobacter alpinus</name>
    <dbReference type="NCBI Taxonomy" id="656366"/>
    <lineage>
        <taxon>Bacteria</taxon>
        <taxon>Bacillati</taxon>
        <taxon>Actinomycetota</taxon>
        <taxon>Actinomycetes</taxon>
        <taxon>Micrococcales</taxon>
        <taxon>Micrococcaceae</taxon>
        <taxon>Arthrobacter</taxon>
    </lineage>
</organism>